<keyword evidence="1" id="KW-0645">Protease</keyword>
<dbReference type="AlphaFoldDB" id="U6MD94"/>
<keyword evidence="14" id="KW-1185">Reference proteome</keyword>
<dbReference type="PANTHER" id="PTHR37984">
    <property type="entry name" value="PROTEIN CBG26694"/>
    <property type="match status" value="1"/>
</dbReference>
<dbReference type="GeneID" id="25470284"/>
<dbReference type="InterPro" id="IPR056924">
    <property type="entry name" value="SH3_Tf2-1"/>
</dbReference>
<organism evidence="13 14">
    <name type="scientific">Eimeria necatrix</name>
    <dbReference type="NCBI Taxonomy" id="51315"/>
    <lineage>
        <taxon>Eukaryota</taxon>
        <taxon>Sar</taxon>
        <taxon>Alveolata</taxon>
        <taxon>Apicomplexa</taxon>
        <taxon>Conoidasida</taxon>
        <taxon>Coccidia</taxon>
        <taxon>Eucoccidiorida</taxon>
        <taxon>Eimeriorina</taxon>
        <taxon>Eimeriidae</taxon>
        <taxon>Eimeria</taxon>
    </lineage>
</organism>
<dbReference type="SUPFAM" id="SSF53098">
    <property type="entry name" value="Ribonuclease H-like"/>
    <property type="match status" value="1"/>
</dbReference>
<evidence type="ECO:0000256" key="2">
    <source>
        <dbReference type="ARBA" id="ARBA00022723"/>
    </source>
</evidence>
<keyword evidence="3" id="KW-0064">Aspartyl protease</keyword>
<dbReference type="GO" id="GO:0006310">
    <property type="term" value="P:DNA recombination"/>
    <property type="evidence" value="ECO:0007669"/>
    <property type="project" value="UniProtKB-KW"/>
</dbReference>
<evidence type="ECO:0000313" key="14">
    <source>
        <dbReference type="Proteomes" id="UP000030754"/>
    </source>
</evidence>
<evidence type="ECO:0000256" key="11">
    <source>
        <dbReference type="SAM" id="MobiDB-lite"/>
    </source>
</evidence>
<dbReference type="Gene3D" id="2.40.50.40">
    <property type="match status" value="1"/>
</dbReference>
<dbReference type="EMBL" id="HG722320">
    <property type="protein sequence ID" value="CDJ62006.1"/>
    <property type="molecule type" value="Genomic_DNA"/>
</dbReference>
<dbReference type="Pfam" id="PF17921">
    <property type="entry name" value="Integrase_H2C2"/>
    <property type="match status" value="1"/>
</dbReference>
<dbReference type="RefSeq" id="XP_013439368.1">
    <property type="nucleotide sequence ID" value="XM_013583914.1"/>
</dbReference>
<reference evidence="13" key="1">
    <citation type="submission" date="2013-10" db="EMBL/GenBank/DDBJ databases">
        <title>Genomic analysis of the causative agents of coccidiosis in chickens.</title>
        <authorList>
            <person name="Reid A.J."/>
            <person name="Blake D."/>
            <person name="Billington K."/>
            <person name="Browne H."/>
            <person name="Dunn M."/>
            <person name="Hung S."/>
            <person name="Kawahara F."/>
            <person name="Miranda-Saavedra D."/>
            <person name="Mourier T."/>
            <person name="Nagra H."/>
            <person name="Otto T.D."/>
            <person name="Rawlings N."/>
            <person name="Sanchez A."/>
            <person name="Sanders M."/>
            <person name="Subramaniam C."/>
            <person name="Tay Y."/>
            <person name="Dear P."/>
            <person name="Doerig C."/>
            <person name="Gruber A."/>
            <person name="Parkinson J."/>
            <person name="Shirley M."/>
            <person name="Wan K.L."/>
            <person name="Berriman M."/>
            <person name="Tomley F."/>
            <person name="Pain A."/>
        </authorList>
    </citation>
    <scope>NUCLEOTIDE SEQUENCE [LARGE SCALE GENOMIC DNA]</scope>
    <source>
        <strain evidence="13">Houghton</strain>
    </source>
</reference>
<sequence>MLAIEQASAAPRSRGRPPNYRELAGIRSRRPRRRSLPSAPSPAPPEPNPEAEHPTPATKTPADPPDVRQWPQSYSKCPNFRVPYKAALNQPGEALQVEFRNRQFTFRYVEPYLHICVHGLWRICVPQFPEFLTHVLNSHHDHVTAGHRGQKKTFTALSKHYYWPGMCAYPTAYVESCTPCRASKYLEQKPAGLLQQLLNPSRRWTHVSLDFITDLPLTTTGHDSILVMVDSLSKMAHFVPTKKSFTAADTVELLADRLIPYHGFPEALELAYNTMSHSSTELSPFEVMIGENPLTAADLDIVDALAPTLTPPMTKLFRQLYDRAQSHMLKAKWQQKYYADTKRRAVEYAVGDKFWLSSKHLPPFNCCPKFETRYGGPFEVIERTGTVADRLALPPTYECHNVFHVSQLVPHRPRPPALVPPAADAAWPPIHDAAGNPTEEYELDYIMDQRDSGDAAQYLVKWCGTPDDQAAWEPAHHLAGCPALLRAWRRRQRRRLQARNKLGPSEA</sequence>
<dbReference type="GO" id="GO:0015074">
    <property type="term" value="P:DNA integration"/>
    <property type="evidence" value="ECO:0007669"/>
    <property type="project" value="UniProtKB-KW"/>
</dbReference>
<dbReference type="CDD" id="cd00024">
    <property type="entry name" value="CD_CSD"/>
    <property type="match status" value="1"/>
</dbReference>
<keyword evidence="8" id="KW-0808">Transferase</keyword>
<dbReference type="VEuPathDB" id="ToxoDB:ENH_00000850"/>
<keyword evidence="9" id="KW-0238">DNA-binding</keyword>
<dbReference type="GO" id="GO:0003677">
    <property type="term" value="F:DNA binding"/>
    <property type="evidence" value="ECO:0007669"/>
    <property type="project" value="UniProtKB-KW"/>
</dbReference>
<evidence type="ECO:0000259" key="12">
    <source>
        <dbReference type="PROSITE" id="PS50013"/>
    </source>
</evidence>
<evidence type="ECO:0000256" key="7">
    <source>
        <dbReference type="ARBA" id="ARBA00022918"/>
    </source>
</evidence>
<keyword evidence="10" id="KW-0233">DNA recombination</keyword>
<dbReference type="GO" id="GO:0003964">
    <property type="term" value="F:RNA-directed DNA polymerase activity"/>
    <property type="evidence" value="ECO:0007669"/>
    <property type="project" value="UniProtKB-KW"/>
</dbReference>
<dbReference type="Gene3D" id="3.30.420.10">
    <property type="entry name" value="Ribonuclease H-like superfamily/Ribonuclease H"/>
    <property type="match status" value="1"/>
</dbReference>
<protein>
    <recommendedName>
        <fullName evidence="12">Chromo domain-containing protein</fullName>
    </recommendedName>
</protein>
<dbReference type="InterPro" id="IPR050951">
    <property type="entry name" value="Retrovirus_Pol_polyprotein"/>
</dbReference>
<keyword evidence="7" id="KW-0695">RNA-directed DNA polymerase</keyword>
<dbReference type="GO" id="GO:0004190">
    <property type="term" value="F:aspartic-type endopeptidase activity"/>
    <property type="evidence" value="ECO:0007669"/>
    <property type="project" value="UniProtKB-KW"/>
</dbReference>
<dbReference type="GO" id="GO:0006508">
    <property type="term" value="P:proteolysis"/>
    <property type="evidence" value="ECO:0007669"/>
    <property type="project" value="UniProtKB-KW"/>
</dbReference>
<dbReference type="InterPro" id="IPR036397">
    <property type="entry name" value="RNaseH_sf"/>
</dbReference>
<dbReference type="OrthoDB" id="2202254at2759"/>
<dbReference type="Proteomes" id="UP000030754">
    <property type="component" value="Unassembled WGS sequence"/>
</dbReference>
<feature type="region of interest" description="Disordered" evidence="11">
    <location>
        <begin position="1"/>
        <end position="70"/>
    </location>
</feature>
<evidence type="ECO:0000313" key="13">
    <source>
        <dbReference type="EMBL" id="CDJ62006.1"/>
    </source>
</evidence>
<dbReference type="SMART" id="SM00298">
    <property type="entry name" value="CHROMO"/>
    <property type="match status" value="1"/>
</dbReference>
<accession>U6MD94</accession>
<gene>
    <name evidence="13" type="ORF">ENH_00000850</name>
</gene>
<dbReference type="InterPro" id="IPR023780">
    <property type="entry name" value="Chromo_domain"/>
</dbReference>
<dbReference type="Gene3D" id="1.10.340.70">
    <property type="match status" value="1"/>
</dbReference>
<dbReference type="InterPro" id="IPR012337">
    <property type="entry name" value="RNaseH-like_sf"/>
</dbReference>
<evidence type="ECO:0000256" key="9">
    <source>
        <dbReference type="ARBA" id="ARBA00023125"/>
    </source>
</evidence>
<dbReference type="Pfam" id="PF24626">
    <property type="entry name" value="SH3_Tf2-1"/>
    <property type="match status" value="1"/>
</dbReference>
<dbReference type="Pfam" id="PF00385">
    <property type="entry name" value="Chromo"/>
    <property type="match status" value="1"/>
</dbReference>
<dbReference type="InterPro" id="IPR041588">
    <property type="entry name" value="Integrase_H2C2"/>
</dbReference>
<dbReference type="GO" id="GO:0003887">
    <property type="term" value="F:DNA-directed DNA polymerase activity"/>
    <property type="evidence" value="ECO:0007669"/>
    <property type="project" value="UniProtKB-KW"/>
</dbReference>
<keyword evidence="5" id="KW-0460">Magnesium</keyword>
<keyword evidence="8" id="KW-0548">Nucleotidyltransferase</keyword>
<evidence type="ECO:0000256" key="3">
    <source>
        <dbReference type="ARBA" id="ARBA00022750"/>
    </source>
</evidence>
<evidence type="ECO:0000256" key="4">
    <source>
        <dbReference type="ARBA" id="ARBA00022801"/>
    </source>
</evidence>
<evidence type="ECO:0000256" key="1">
    <source>
        <dbReference type="ARBA" id="ARBA00022670"/>
    </source>
</evidence>
<dbReference type="PROSITE" id="PS50013">
    <property type="entry name" value="CHROMO_2"/>
    <property type="match status" value="1"/>
</dbReference>
<dbReference type="InterPro" id="IPR016197">
    <property type="entry name" value="Chromo-like_dom_sf"/>
</dbReference>
<evidence type="ECO:0000256" key="5">
    <source>
        <dbReference type="ARBA" id="ARBA00022842"/>
    </source>
</evidence>
<dbReference type="InterPro" id="IPR000953">
    <property type="entry name" value="Chromo/chromo_shadow_dom"/>
</dbReference>
<evidence type="ECO:0000256" key="10">
    <source>
        <dbReference type="ARBA" id="ARBA00023172"/>
    </source>
</evidence>
<dbReference type="PANTHER" id="PTHR37984:SF5">
    <property type="entry name" value="PROTEIN NYNRIN-LIKE"/>
    <property type="match status" value="1"/>
</dbReference>
<reference evidence="13" key="2">
    <citation type="submission" date="2013-10" db="EMBL/GenBank/DDBJ databases">
        <authorList>
            <person name="Aslett M."/>
        </authorList>
    </citation>
    <scope>NUCLEOTIDE SEQUENCE [LARGE SCALE GENOMIC DNA]</scope>
    <source>
        <strain evidence="13">Houghton</strain>
    </source>
</reference>
<dbReference type="GO" id="GO:0046872">
    <property type="term" value="F:metal ion binding"/>
    <property type="evidence" value="ECO:0007669"/>
    <property type="project" value="UniProtKB-KW"/>
</dbReference>
<keyword evidence="6" id="KW-0229">DNA integration</keyword>
<keyword evidence="4" id="KW-0378">Hydrolase</keyword>
<proteinExistence type="predicted"/>
<name>U6MD94_9EIME</name>
<evidence type="ECO:0000256" key="6">
    <source>
        <dbReference type="ARBA" id="ARBA00022908"/>
    </source>
</evidence>
<evidence type="ECO:0000256" key="8">
    <source>
        <dbReference type="ARBA" id="ARBA00022932"/>
    </source>
</evidence>
<feature type="compositionally biased region" description="Pro residues" evidence="11">
    <location>
        <begin position="39"/>
        <end position="48"/>
    </location>
</feature>
<dbReference type="SUPFAM" id="SSF54160">
    <property type="entry name" value="Chromo domain-like"/>
    <property type="match status" value="1"/>
</dbReference>
<keyword evidence="2" id="KW-0479">Metal-binding</keyword>
<keyword evidence="8" id="KW-0239">DNA-directed DNA polymerase</keyword>
<feature type="domain" description="Chromo" evidence="12">
    <location>
        <begin position="441"/>
        <end position="500"/>
    </location>
</feature>